<keyword evidence="2" id="KW-1185">Reference proteome</keyword>
<organism evidence="1 2">
    <name type="scientific">Hymenobacter profundi</name>
    <dbReference type="NCBI Taxonomy" id="1982110"/>
    <lineage>
        <taxon>Bacteria</taxon>
        <taxon>Pseudomonadati</taxon>
        <taxon>Bacteroidota</taxon>
        <taxon>Cytophagia</taxon>
        <taxon>Cytophagales</taxon>
        <taxon>Hymenobacteraceae</taxon>
        <taxon>Hymenobacter</taxon>
    </lineage>
</organism>
<evidence type="ECO:0000313" key="2">
    <source>
        <dbReference type="Proteomes" id="UP000826188"/>
    </source>
</evidence>
<dbReference type="EMBL" id="JAHWGL010000033">
    <property type="protein sequence ID" value="MBW3128868.1"/>
    <property type="molecule type" value="Genomic_DNA"/>
</dbReference>
<protein>
    <submittedName>
        <fullName evidence="1">Uncharacterized protein</fullName>
    </submittedName>
</protein>
<evidence type="ECO:0000313" key="1">
    <source>
        <dbReference type="EMBL" id="MBW3128868.1"/>
    </source>
</evidence>
<name>A0ABS6WZ38_9BACT</name>
<dbReference type="Proteomes" id="UP000826188">
    <property type="component" value="Unassembled WGS sequence"/>
</dbReference>
<gene>
    <name evidence="1" type="ORF">KYK14_09930</name>
</gene>
<reference evidence="1 2" key="1">
    <citation type="submission" date="2021-07" db="EMBL/GenBank/DDBJ databases">
        <title>Hymenobacter profundi sp. nov., isolated from deep-sea water.</title>
        <authorList>
            <person name="Kim M.K."/>
        </authorList>
    </citation>
    <scope>NUCLEOTIDE SEQUENCE [LARGE SCALE GENOMIC DNA]</scope>
    <source>
        <strain evidence="1 2">M2</strain>
    </source>
</reference>
<sequence>MKNAVHLKQQVDALEKQYIVLLQKRAALPSRRPTNGSKARQEREISDEAYFLLQELNGLSYANTAYAAALDDRKEGCMRMINDPYNHNSR</sequence>
<accession>A0ABS6WZ38</accession>
<comment type="caution">
    <text evidence="1">The sequence shown here is derived from an EMBL/GenBank/DDBJ whole genome shotgun (WGS) entry which is preliminary data.</text>
</comment>
<proteinExistence type="predicted"/>